<proteinExistence type="predicted"/>
<dbReference type="Gene3D" id="1.25.40.10">
    <property type="entry name" value="Tetratricopeptide repeat domain"/>
    <property type="match status" value="1"/>
</dbReference>
<dbReference type="InterPro" id="IPR011990">
    <property type="entry name" value="TPR-like_helical_dom_sf"/>
</dbReference>
<sequence>MANADVVARARVALFDVERLSAERLVGIYRVLGEVDGPRHYARRLAVALHTTGHVFARHGADMGLTLGRLTEAIELCRRLDPAEHRDRDAVLRGMQTTHQWALYRYGRRGEALAVRRELVALARAGGGERRVLAEAMLGLAVGLVEDGRDDEAESLFAEAVAVTAGLRRDHRLTADRHWYVTAHAGHLATRGRFAEAAEVYAPLLGGVGDGGDGGLAVAVDAMPDDRRVPILLYGAHLLAAAQRRVEGRAVFARAVETYRRGVDPGPVHAPVRGRFRGSVHSLSHDRLAHHLAVFGAADEPADVAHATTRDHWSPTRLDRYVRAETALRGALDGPTAGAAERLVLERRLNVRAAFAWMPRAAVIDRLLPAFAKAVDHARAFAVADPDAGAPLLVRALTDHALLLAGVGRAAEGVADLEEAGAVYG</sequence>
<reference evidence="1 2" key="1">
    <citation type="submission" date="2018-12" db="EMBL/GenBank/DDBJ databases">
        <title>Draft genome sequence of Embleya hyalina NBRC 13850T.</title>
        <authorList>
            <person name="Komaki H."/>
            <person name="Hosoyama A."/>
            <person name="Kimura A."/>
            <person name="Ichikawa N."/>
            <person name="Tamura T."/>
        </authorList>
    </citation>
    <scope>NUCLEOTIDE SEQUENCE [LARGE SCALE GENOMIC DNA]</scope>
    <source>
        <strain evidence="1 2">NBRC 13850</strain>
    </source>
</reference>
<name>A0A401Z6J3_9ACTN</name>
<dbReference type="EMBL" id="BIFH01000064">
    <property type="protein sequence ID" value="GCE02428.1"/>
    <property type="molecule type" value="Genomic_DNA"/>
</dbReference>
<protein>
    <recommendedName>
        <fullName evidence="3">Tetratricopeptide repeat protein</fullName>
    </recommendedName>
</protein>
<keyword evidence="2" id="KW-1185">Reference proteome</keyword>
<comment type="caution">
    <text evidence="1">The sequence shown here is derived from an EMBL/GenBank/DDBJ whole genome shotgun (WGS) entry which is preliminary data.</text>
</comment>
<gene>
    <name evidence="1" type="ORF">EHYA_10205</name>
</gene>
<evidence type="ECO:0000313" key="1">
    <source>
        <dbReference type="EMBL" id="GCE02428.1"/>
    </source>
</evidence>
<dbReference type="AlphaFoldDB" id="A0A401Z6J3"/>
<accession>A0A401Z6J3</accession>
<evidence type="ECO:0008006" key="3">
    <source>
        <dbReference type="Google" id="ProtNLM"/>
    </source>
</evidence>
<dbReference type="SUPFAM" id="SSF48452">
    <property type="entry name" value="TPR-like"/>
    <property type="match status" value="1"/>
</dbReference>
<organism evidence="1 2">
    <name type="scientific">Embleya hyalina</name>
    <dbReference type="NCBI Taxonomy" id="516124"/>
    <lineage>
        <taxon>Bacteria</taxon>
        <taxon>Bacillati</taxon>
        <taxon>Actinomycetota</taxon>
        <taxon>Actinomycetes</taxon>
        <taxon>Kitasatosporales</taxon>
        <taxon>Streptomycetaceae</taxon>
        <taxon>Embleya</taxon>
    </lineage>
</organism>
<dbReference type="Proteomes" id="UP000286931">
    <property type="component" value="Unassembled WGS sequence"/>
</dbReference>
<evidence type="ECO:0000313" key="2">
    <source>
        <dbReference type="Proteomes" id="UP000286931"/>
    </source>
</evidence>